<sequence>MGDDDLDELYEDVVDALQGSLKVPTLNPRLRSRLELCRKVMRECDDSYCKELWEQEDRGQRRRRREDESGSSSDSEAQPGGSKKQRLELPLA</sequence>
<accession>A0AA36IT86</accession>
<evidence type="ECO:0000313" key="2">
    <source>
        <dbReference type="EMBL" id="CAJ1392447.1"/>
    </source>
</evidence>
<dbReference type="Proteomes" id="UP001178507">
    <property type="component" value="Unassembled WGS sequence"/>
</dbReference>
<gene>
    <name evidence="2" type="ORF">EVOR1521_LOCUS17538</name>
</gene>
<comment type="caution">
    <text evidence="2">The sequence shown here is derived from an EMBL/GenBank/DDBJ whole genome shotgun (WGS) entry which is preliminary data.</text>
</comment>
<dbReference type="AlphaFoldDB" id="A0AA36IT86"/>
<protein>
    <submittedName>
        <fullName evidence="2">Uncharacterized protein</fullName>
    </submittedName>
</protein>
<dbReference type="EMBL" id="CAUJNA010002336">
    <property type="protein sequence ID" value="CAJ1392447.1"/>
    <property type="molecule type" value="Genomic_DNA"/>
</dbReference>
<evidence type="ECO:0000313" key="3">
    <source>
        <dbReference type="Proteomes" id="UP001178507"/>
    </source>
</evidence>
<proteinExistence type="predicted"/>
<name>A0AA36IT86_9DINO</name>
<keyword evidence="3" id="KW-1185">Reference proteome</keyword>
<evidence type="ECO:0000256" key="1">
    <source>
        <dbReference type="SAM" id="MobiDB-lite"/>
    </source>
</evidence>
<organism evidence="2 3">
    <name type="scientific">Effrenium voratum</name>
    <dbReference type="NCBI Taxonomy" id="2562239"/>
    <lineage>
        <taxon>Eukaryota</taxon>
        <taxon>Sar</taxon>
        <taxon>Alveolata</taxon>
        <taxon>Dinophyceae</taxon>
        <taxon>Suessiales</taxon>
        <taxon>Symbiodiniaceae</taxon>
        <taxon>Effrenium</taxon>
    </lineage>
</organism>
<feature type="region of interest" description="Disordered" evidence="1">
    <location>
        <begin position="56"/>
        <end position="92"/>
    </location>
</feature>
<reference evidence="2" key="1">
    <citation type="submission" date="2023-08" db="EMBL/GenBank/DDBJ databases">
        <authorList>
            <person name="Chen Y."/>
            <person name="Shah S."/>
            <person name="Dougan E. K."/>
            <person name="Thang M."/>
            <person name="Chan C."/>
        </authorList>
    </citation>
    <scope>NUCLEOTIDE SEQUENCE</scope>
</reference>